<dbReference type="EMBL" id="UINC01010740">
    <property type="protein sequence ID" value="SVA47673.1"/>
    <property type="molecule type" value="Genomic_DNA"/>
</dbReference>
<dbReference type="PANTHER" id="PTHR34075:SF5">
    <property type="entry name" value="BLR3430 PROTEIN"/>
    <property type="match status" value="1"/>
</dbReference>
<organism evidence="2">
    <name type="scientific">marine metagenome</name>
    <dbReference type="NCBI Taxonomy" id="408172"/>
    <lineage>
        <taxon>unclassified sequences</taxon>
        <taxon>metagenomes</taxon>
        <taxon>ecological metagenomes</taxon>
    </lineage>
</organism>
<name>A0A381W6Z4_9ZZZZ</name>
<sequence>MKNTTPKPQPVPQPESDRYWAGLKNEEIWLQRSTTTGAFQFYPRNFSISEPHKGSEGIEWVKVSGEAELFTFAIVHTAPHMGFVGDVPYITALVRLQEGVIVPTNIVGVDLEPEALRIGMSLKAVFEHSEDGQTLLKFTP</sequence>
<dbReference type="InterPro" id="IPR052513">
    <property type="entry name" value="Thioester_dehydratase-like"/>
</dbReference>
<evidence type="ECO:0000313" key="2">
    <source>
        <dbReference type="EMBL" id="SVA47673.1"/>
    </source>
</evidence>
<dbReference type="PANTHER" id="PTHR34075">
    <property type="entry name" value="BLR3430 PROTEIN"/>
    <property type="match status" value="1"/>
</dbReference>
<proteinExistence type="predicted"/>
<dbReference type="SUPFAM" id="SSF50249">
    <property type="entry name" value="Nucleic acid-binding proteins"/>
    <property type="match status" value="1"/>
</dbReference>
<feature type="non-terminal residue" evidence="2">
    <location>
        <position position="140"/>
    </location>
</feature>
<protein>
    <recommendedName>
        <fullName evidence="1">ChsH2 C-terminal OB-fold domain-containing protein</fullName>
    </recommendedName>
</protein>
<reference evidence="2" key="1">
    <citation type="submission" date="2018-05" db="EMBL/GenBank/DDBJ databases">
        <authorList>
            <person name="Lanie J.A."/>
            <person name="Ng W.-L."/>
            <person name="Kazmierczak K.M."/>
            <person name="Andrzejewski T.M."/>
            <person name="Davidsen T.M."/>
            <person name="Wayne K.J."/>
            <person name="Tettelin H."/>
            <person name="Glass J.I."/>
            <person name="Rusch D."/>
            <person name="Podicherti R."/>
            <person name="Tsui H.-C.T."/>
            <person name="Winkler M.E."/>
        </authorList>
    </citation>
    <scope>NUCLEOTIDE SEQUENCE</scope>
</reference>
<evidence type="ECO:0000259" key="1">
    <source>
        <dbReference type="Pfam" id="PF01796"/>
    </source>
</evidence>
<dbReference type="Pfam" id="PF01796">
    <property type="entry name" value="OB_ChsH2_C"/>
    <property type="match status" value="1"/>
</dbReference>
<feature type="domain" description="ChsH2 C-terminal OB-fold" evidence="1">
    <location>
        <begin position="60"/>
        <end position="127"/>
    </location>
</feature>
<accession>A0A381W6Z4</accession>
<gene>
    <name evidence="2" type="ORF">METZ01_LOCUS100527</name>
</gene>
<dbReference type="InterPro" id="IPR012340">
    <property type="entry name" value="NA-bd_OB-fold"/>
</dbReference>
<dbReference type="AlphaFoldDB" id="A0A381W6Z4"/>
<dbReference type="InterPro" id="IPR002878">
    <property type="entry name" value="ChsH2_C"/>
</dbReference>